<evidence type="ECO:0000313" key="3">
    <source>
        <dbReference type="EMBL" id="SFN41999.1"/>
    </source>
</evidence>
<dbReference type="EMBL" id="FOUP01000004">
    <property type="protein sequence ID" value="SFN41999.1"/>
    <property type="molecule type" value="Genomic_DNA"/>
</dbReference>
<name>A0A1I4YWF1_9PSEU</name>
<evidence type="ECO:0000256" key="1">
    <source>
        <dbReference type="SAM" id="Phobius"/>
    </source>
</evidence>
<dbReference type="Proteomes" id="UP000199398">
    <property type="component" value="Unassembled WGS sequence"/>
</dbReference>
<dbReference type="RefSeq" id="WP_093152272.1">
    <property type="nucleotide sequence ID" value="NZ_FOUP01000004.1"/>
</dbReference>
<protein>
    <submittedName>
        <fullName evidence="2">SdpI/YhfL family protein</fullName>
    </submittedName>
    <submittedName>
        <fullName evidence="3">SdpI/YhfL protein family protein</fullName>
    </submittedName>
</protein>
<evidence type="ECO:0000313" key="4">
    <source>
        <dbReference type="Proteomes" id="UP000199398"/>
    </source>
</evidence>
<feature type="transmembrane region" description="Helical" evidence="1">
    <location>
        <begin position="94"/>
        <end position="112"/>
    </location>
</feature>
<keyword evidence="1" id="KW-0812">Transmembrane</keyword>
<keyword evidence="1" id="KW-0472">Membrane</keyword>
<dbReference type="Pfam" id="PF13630">
    <property type="entry name" value="SdpI"/>
    <property type="match status" value="1"/>
</dbReference>
<dbReference type="InterPro" id="IPR025962">
    <property type="entry name" value="SdpI/YhfL"/>
</dbReference>
<dbReference type="AlphaFoldDB" id="A0A1I4YWF1"/>
<reference evidence="2 5" key="2">
    <citation type="submission" date="2018-10" db="EMBL/GenBank/DDBJ databases">
        <title>Sequencing the genomes of 1000 actinobacteria strains.</title>
        <authorList>
            <person name="Klenk H.-P."/>
        </authorList>
    </citation>
    <scope>NUCLEOTIDE SEQUENCE [LARGE SCALE GENOMIC DNA]</scope>
    <source>
        <strain evidence="2 5">DSM 45119</strain>
    </source>
</reference>
<organism evidence="3 4">
    <name type="scientific">Saccharopolyspora antimicrobica</name>
    <dbReference type="NCBI Taxonomy" id="455193"/>
    <lineage>
        <taxon>Bacteria</taxon>
        <taxon>Bacillati</taxon>
        <taxon>Actinomycetota</taxon>
        <taxon>Actinomycetes</taxon>
        <taxon>Pseudonocardiales</taxon>
        <taxon>Pseudonocardiaceae</taxon>
        <taxon>Saccharopolyspora</taxon>
    </lineage>
</organism>
<dbReference type="Proteomes" id="UP000270697">
    <property type="component" value="Unassembled WGS sequence"/>
</dbReference>
<keyword evidence="5" id="KW-1185">Reference proteome</keyword>
<keyword evidence="1" id="KW-1133">Transmembrane helix</keyword>
<evidence type="ECO:0000313" key="2">
    <source>
        <dbReference type="EMBL" id="RKT82830.1"/>
    </source>
</evidence>
<proteinExistence type="predicted"/>
<accession>A0A1I4YWF1</accession>
<reference evidence="3 4" key="1">
    <citation type="submission" date="2016-10" db="EMBL/GenBank/DDBJ databases">
        <authorList>
            <person name="de Groot N.N."/>
        </authorList>
    </citation>
    <scope>NUCLEOTIDE SEQUENCE [LARGE SCALE GENOMIC DNA]</scope>
    <source>
        <strain evidence="3 4">CPCC 201259</strain>
    </source>
</reference>
<gene>
    <name evidence="2" type="ORF">ATL45_1088</name>
    <name evidence="3" type="ORF">SAMN05421805_104305</name>
</gene>
<evidence type="ECO:0000313" key="5">
    <source>
        <dbReference type="Proteomes" id="UP000270697"/>
    </source>
</evidence>
<dbReference type="EMBL" id="RBXX01000002">
    <property type="protein sequence ID" value="RKT82830.1"/>
    <property type="molecule type" value="Genomic_DNA"/>
</dbReference>
<sequence>MEAAGNSLVLALGLVLMSGVVHGIQRSVASGNLKRNGMLGIRTKVTMSSDEAWEAGHLAAWPWTRAGVWVGYSSAAVTAMIATGQLIAGTGSPLLLLLPAAGLVVVVVLMLLGTRDANAAGRAANVGRNED</sequence>
<dbReference type="STRING" id="455193.SAMN05421805_104305"/>